<dbReference type="AlphaFoldDB" id="A0A6N7WTL6"/>
<dbReference type="Pfam" id="PF25310">
    <property type="entry name" value="VG15"/>
    <property type="match status" value="1"/>
</dbReference>
<name>A0A6N7WTL6_9ACTN</name>
<dbReference type="Proteomes" id="UP000434342">
    <property type="component" value="Unassembled WGS sequence"/>
</dbReference>
<dbReference type="EMBL" id="VUND01000001">
    <property type="protein sequence ID" value="MST60030.1"/>
    <property type="molecule type" value="Genomic_DNA"/>
</dbReference>
<evidence type="ECO:0000313" key="3">
    <source>
        <dbReference type="Proteomes" id="UP000434342"/>
    </source>
</evidence>
<evidence type="ECO:0000256" key="1">
    <source>
        <dbReference type="SAM" id="MobiDB-lite"/>
    </source>
</evidence>
<protein>
    <recommendedName>
        <fullName evidence="4">DNA primase/polymerase bifunctional N-terminal domain-containing protein</fullName>
    </recommendedName>
</protein>
<evidence type="ECO:0000313" key="2">
    <source>
        <dbReference type="EMBL" id="MST60030.1"/>
    </source>
</evidence>
<proteinExistence type="predicted"/>
<feature type="compositionally biased region" description="Polar residues" evidence="1">
    <location>
        <begin position="309"/>
        <end position="319"/>
    </location>
</feature>
<sequence length="410" mass="44949">MRELPKALTDLSDLPQWVAWNDTNGRKIPKALGGGNAKSNDPSTWGTLGEALDEAERNGYTGVGIELDNGLVGIDLDDCVHDGQIDPWAQEIIDEVGSYAETSPSGTGVHILATGDPGTLGALGRANHSKGIEVYNHGRYFTVTGNAINDAGIVDATDAISSVMGREFPEPSPEDTLKEELARLAKSHVSRRANETVSHNVKRDSKSGVRFARVPMGLHTCDFCNMLASRGFVYWSKESAGEFSHWHADCRCKVVPGVPEIQSYWKNGVHVTRGFDPSVEGYDPNSFLAVKGNSAVTRDANGKSRTAPAATSRNQQSRASGLPIGVHAKTGNMDQSEYDEYRRELEQARRLKQIRLPRNEYAHVMSELNTHLSKEDRKHAIIKKSIGNYTYTIVNRGFGDYLIVGREPID</sequence>
<feature type="region of interest" description="Disordered" evidence="1">
    <location>
        <begin position="298"/>
        <end position="329"/>
    </location>
</feature>
<organism evidence="2 3">
    <name type="scientific">Parafannyhessea umbonata</name>
    <dbReference type="NCBI Taxonomy" id="604330"/>
    <lineage>
        <taxon>Bacteria</taxon>
        <taxon>Bacillati</taxon>
        <taxon>Actinomycetota</taxon>
        <taxon>Coriobacteriia</taxon>
        <taxon>Coriobacteriales</taxon>
        <taxon>Atopobiaceae</taxon>
        <taxon>Parafannyhessea</taxon>
    </lineage>
</organism>
<reference evidence="2 3" key="1">
    <citation type="submission" date="2019-08" db="EMBL/GenBank/DDBJ databases">
        <title>In-depth cultivation of the pig gut microbiome towards novel bacterial diversity and tailored functional studies.</title>
        <authorList>
            <person name="Wylensek D."/>
            <person name="Hitch T.C.A."/>
            <person name="Clavel T."/>
        </authorList>
    </citation>
    <scope>NUCLEOTIDE SEQUENCE [LARGE SCALE GENOMIC DNA]</scope>
    <source>
        <strain evidence="2 3">WB01_CNA04</strain>
    </source>
</reference>
<accession>A0A6N7WTL6</accession>
<gene>
    <name evidence="2" type="ORF">FYJ69_03735</name>
</gene>
<dbReference type="InterPro" id="IPR057369">
    <property type="entry name" value="VG15"/>
</dbReference>
<comment type="caution">
    <text evidence="2">The sequence shown here is derived from an EMBL/GenBank/DDBJ whole genome shotgun (WGS) entry which is preliminary data.</text>
</comment>
<dbReference type="RefSeq" id="WP_154540107.1">
    <property type="nucleotide sequence ID" value="NZ_VUND01000001.1"/>
</dbReference>
<evidence type="ECO:0008006" key="4">
    <source>
        <dbReference type="Google" id="ProtNLM"/>
    </source>
</evidence>